<dbReference type="PANTHER" id="PTHR24292:SF45">
    <property type="entry name" value="CYTOCHROME P450 6G1-RELATED"/>
    <property type="match status" value="1"/>
</dbReference>
<keyword evidence="7" id="KW-0256">Endoplasmic reticulum</keyword>
<accession>A0A653CSI5</accession>
<dbReference type="Pfam" id="PF00067">
    <property type="entry name" value="p450"/>
    <property type="match status" value="1"/>
</dbReference>
<dbReference type="GO" id="GO:0005789">
    <property type="term" value="C:endoplasmic reticulum membrane"/>
    <property type="evidence" value="ECO:0007669"/>
    <property type="project" value="UniProtKB-SubCell"/>
</dbReference>
<evidence type="ECO:0000256" key="6">
    <source>
        <dbReference type="ARBA" id="ARBA00022723"/>
    </source>
</evidence>
<evidence type="ECO:0000256" key="11">
    <source>
        <dbReference type="ARBA" id="ARBA00023033"/>
    </source>
</evidence>
<name>A0A653CSI5_CALMS</name>
<keyword evidence="5 13" id="KW-0349">Heme</keyword>
<keyword evidence="6 13" id="KW-0479">Metal-binding</keyword>
<gene>
    <name evidence="16" type="ORF">CALMAC_LOCUS11486</name>
</gene>
<reference evidence="16 17" key="1">
    <citation type="submission" date="2019-01" db="EMBL/GenBank/DDBJ databases">
        <authorList>
            <person name="Sayadi A."/>
        </authorList>
    </citation>
    <scope>NUCLEOTIDE SEQUENCE [LARGE SCALE GENOMIC DNA]</scope>
</reference>
<dbReference type="Proteomes" id="UP000410492">
    <property type="component" value="Unassembled WGS sequence"/>
</dbReference>
<protein>
    <recommendedName>
        <fullName evidence="18">Cytochrome P450</fullName>
    </recommendedName>
</protein>
<dbReference type="PRINTS" id="PR00463">
    <property type="entry name" value="EP450I"/>
</dbReference>
<organism evidence="16 17">
    <name type="scientific">Callosobruchus maculatus</name>
    <name type="common">Southern cowpea weevil</name>
    <name type="synonym">Pulse bruchid</name>
    <dbReference type="NCBI Taxonomy" id="64391"/>
    <lineage>
        <taxon>Eukaryota</taxon>
        <taxon>Metazoa</taxon>
        <taxon>Ecdysozoa</taxon>
        <taxon>Arthropoda</taxon>
        <taxon>Hexapoda</taxon>
        <taxon>Insecta</taxon>
        <taxon>Pterygota</taxon>
        <taxon>Neoptera</taxon>
        <taxon>Endopterygota</taxon>
        <taxon>Coleoptera</taxon>
        <taxon>Polyphaga</taxon>
        <taxon>Cucujiformia</taxon>
        <taxon>Chrysomeloidea</taxon>
        <taxon>Chrysomelidae</taxon>
        <taxon>Bruchinae</taxon>
        <taxon>Bruchini</taxon>
        <taxon>Callosobruchus</taxon>
    </lineage>
</organism>
<dbReference type="PANTHER" id="PTHR24292">
    <property type="entry name" value="CYTOCHROME P450"/>
    <property type="match status" value="1"/>
</dbReference>
<dbReference type="SUPFAM" id="SSF48264">
    <property type="entry name" value="Cytochrome P450"/>
    <property type="match status" value="1"/>
</dbReference>
<keyword evidence="9 14" id="KW-0560">Oxidoreductase</keyword>
<evidence type="ECO:0000256" key="13">
    <source>
        <dbReference type="PIRSR" id="PIRSR602401-1"/>
    </source>
</evidence>
<dbReference type="InterPro" id="IPR017972">
    <property type="entry name" value="Cyt_P450_CS"/>
</dbReference>
<dbReference type="InterPro" id="IPR050476">
    <property type="entry name" value="Insect_CytP450_Detox"/>
</dbReference>
<keyword evidence="10 13" id="KW-0408">Iron</keyword>
<dbReference type="EMBL" id="CAACVG010008720">
    <property type="protein sequence ID" value="VEN50864.1"/>
    <property type="molecule type" value="Genomic_DNA"/>
</dbReference>
<evidence type="ECO:0000256" key="14">
    <source>
        <dbReference type="RuleBase" id="RU000461"/>
    </source>
</evidence>
<dbReference type="AlphaFoldDB" id="A0A653CSI5"/>
<feature type="transmembrane region" description="Helical" evidence="15">
    <location>
        <begin position="6"/>
        <end position="23"/>
    </location>
</feature>
<evidence type="ECO:0000256" key="5">
    <source>
        <dbReference type="ARBA" id="ARBA00022617"/>
    </source>
</evidence>
<evidence type="ECO:0000256" key="3">
    <source>
        <dbReference type="ARBA" id="ARBA00004406"/>
    </source>
</evidence>
<comment type="similarity">
    <text evidence="4 14">Belongs to the cytochrome P450 family.</text>
</comment>
<comment type="cofactor">
    <cofactor evidence="1 13">
        <name>heme</name>
        <dbReference type="ChEBI" id="CHEBI:30413"/>
    </cofactor>
</comment>
<keyword evidence="12 15" id="KW-0472">Membrane</keyword>
<sequence length="504" mass="58559">MLLTSSIPLDVVILTIILIYILYRHVTRNFNYFKDKDIPYVKPVPFFGNFAKIALFRTTIGIWLKSYYDKIDAPYFGLFVFNTPCMVIKSPEIVRDIVINSVIKDFSHFFDRSTPMPKNEPLQQGMMLLQKGREWKETREKFTNAFTSGKLRKMFPELNTYAEKLVKFIRNNDMNKIDIQDYTLRFATDTLLRSFVGIEAYCLEDDSEIYLKMKSAMTPCFKSGLISVSFFFRLQGLIDFLKLGFPQTGPLEFFASVFQHLVKVGQEGNTKISNLIDIVTSLKNNENFTQKFTYGDRKAVGQPYMFFMAGENTIITTLAYVLYELAKHPEAQKKLRDEVMEAKGDDEFNYEKIIGMKYMEMVVQEVLRMYPPLPFLDRECTNDYTIRGTNVTIPKGQQVYIPMFGFNFDEEIFPEPEKFLPERFAIKSKYNQNGLRFFPFGEGPRLCIGERFALLDIKIAVAHILCNFEMESSSETPQNIQFTPFSFGSLSKDPLYLNLKPLNK</sequence>
<keyword evidence="17" id="KW-1185">Reference proteome</keyword>
<dbReference type="PROSITE" id="PS00086">
    <property type="entry name" value="CYTOCHROME_P450"/>
    <property type="match status" value="1"/>
</dbReference>
<evidence type="ECO:0008006" key="18">
    <source>
        <dbReference type="Google" id="ProtNLM"/>
    </source>
</evidence>
<dbReference type="FunFam" id="1.10.630.10:FF:000042">
    <property type="entry name" value="Cytochrome P450"/>
    <property type="match status" value="1"/>
</dbReference>
<evidence type="ECO:0000256" key="8">
    <source>
        <dbReference type="ARBA" id="ARBA00022848"/>
    </source>
</evidence>
<evidence type="ECO:0000256" key="2">
    <source>
        <dbReference type="ARBA" id="ARBA00004174"/>
    </source>
</evidence>
<dbReference type="GO" id="GO:0016705">
    <property type="term" value="F:oxidoreductase activity, acting on paired donors, with incorporation or reduction of molecular oxygen"/>
    <property type="evidence" value="ECO:0007669"/>
    <property type="project" value="InterPro"/>
</dbReference>
<evidence type="ECO:0000256" key="9">
    <source>
        <dbReference type="ARBA" id="ARBA00023002"/>
    </source>
</evidence>
<evidence type="ECO:0000256" key="12">
    <source>
        <dbReference type="ARBA" id="ARBA00023136"/>
    </source>
</evidence>
<dbReference type="OrthoDB" id="1470350at2759"/>
<keyword evidence="15" id="KW-0812">Transmembrane</keyword>
<evidence type="ECO:0000313" key="17">
    <source>
        <dbReference type="Proteomes" id="UP000410492"/>
    </source>
</evidence>
<dbReference type="GO" id="GO:0004497">
    <property type="term" value="F:monooxygenase activity"/>
    <property type="evidence" value="ECO:0007669"/>
    <property type="project" value="UniProtKB-KW"/>
</dbReference>
<evidence type="ECO:0000256" key="7">
    <source>
        <dbReference type="ARBA" id="ARBA00022824"/>
    </source>
</evidence>
<evidence type="ECO:0000256" key="1">
    <source>
        <dbReference type="ARBA" id="ARBA00001971"/>
    </source>
</evidence>
<dbReference type="InterPro" id="IPR001128">
    <property type="entry name" value="Cyt_P450"/>
</dbReference>
<feature type="binding site" description="axial binding residue" evidence="13">
    <location>
        <position position="447"/>
    </location>
    <ligand>
        <name>heme</name>
        <dbReference type="ChEBI" id="CHEBI:30413"/>
    </ligand>
    <ligandPart>
        <name>Fe</name>
        <dbReference type="ChEBI" id="CHEBI:18248"/>
    </ligandPart>
</feature>
<evidence type="ECO:0000313" key="16">
    <source>
        <dbReference type="EMBL" id="VEN50864.1"/>
    </source>
</evidence>
<dbReference type="InterPro" id="IPR036396">
    <property type="entry name" value="Cyt_P450_sf"/>
</dbReference>
<proteinExistence type="inferred from homology"/>
<evidence type="ECO:0000256" key="15">
    <source>
        <dbReference type="SAM" id="Phobius"/>
    </source>
</evidence>
<keyword evidence="8" id="KW-0492">Microsome</keyword>
<evidence type="ECO:0000256" key="4">
    <source>
        <dbReference type="ARBA" id="ARBA00010617"/>
    </source>
</evidence>
<keyword evidence="15" id="KW-1133">Transmembrane helix</keyword>
<evidence type="ECO:0000256" key="10">
    <source>
        <dbReference type="ARBA" id="ARBA00023004"/>
    </source>
</evidence>
<keyword evidence="11 14" id="KW-0503">Monooxygenase</keyword>
<dbReference type="CDD" id="cd11056">
    <property type="entry name" value="CYP6-like"/>
    <property type="match status" value="1"/>
</dbReference>
<dbReference type="PRINTS" id="PR00385">
    <property type="entry name" value="P450"/>
</dbReference>
<dbReference type="InterPro" id="IPR002401">
    <property type="entry name" value="Cyt_P450_E_grp-I"/>
</dbReference>
<dbReference type="GO" id="GO:0005506">
    <property type="term" value="F:iron ion binding"/>
    <property type="evidence" value="ECO:0007669"/>
    <property type="project" value="InterPro"/>
</dbReference>
<dbReference type="Gene3D" id="1.10.630.10">
    <property type="entry name" value="Cytochrome P450"/>
    <property type="match status" value="1"/>
</dbReference>
<dbReference type="GO" id="GO:0020037">
    <property type="term" value="F:heme binding"/>
    <property type="evidence" value="ECO:0007669"/>
    <property type="project" value="InterPro"/>
</dbReference>
<comment type="subcellular location">
    <subcellularLocation>
        <location evidence="3">Endoplasmic reticulum membrane</location>
        <topology evidence="3">Peripheral membrane protein</topology>
    </subcellularLocation>
    <subcellularLocation>
        <location evidence="2">Microsome membrane</location>
        <topology evidence="2">Peripheral membrane protein</topology>
    </subcellularLocation>
</comment>